<dbReference type="PANTHER" id="PTHR13374:SF3">
    <property type="entry name" value="DET1 HOMOLOG"/>
    <property type="match status" value="1"/>
</dbReference>
<reference evidence="1 2" key="1">
    <citation type="submission" date="2024-06" db="EMBL/GenBank/DDBJ databases">
        <authorList>
            <person name="Kraege A."/>
            <person name="Thomma B."/>
        </authorList>
    </citation>
    <scope>NUCLEOTIDE SEQUENCE [LARGE SCALE GENOMIC DNA]</scope>
</reference>
<organism evidence="1 2">
    <name type="scientific">Coccomyxa viridis</name>
    <dbReference type="NCBI Taxonomy" id="1274662"/>
    <lineage>
        <taxon>Eukaryota</taxon>
        <taxon>Viridiplantae</taxon>
        <taxon>Chlorophyta</taxon>
        <taxon>core chlorophytes</taxon>
        <taxon>Trebouxiophyceae</taxon>
        <taxon>Trebouxiophyceae incertae sedis</taxon>
        <taxon>Coccomyxaceae</taxon>
        <taxon>Coccomyxa</taxon>
    </lineage>
</organism>
<dbReference type="Proteomes" id="UP001497392">
    <property type="component" value="Unassembled WGS sequence"/>
</dbReference>
<comment type="caution">
    <text evidence="1">The sequence shown here is derived from an EMBL/GenBank/DDBJ whole genome shotgun (WGS) entry which is preliminary data.</text>
</comment>
<evidence type="ECO:0000313" key="2">
    <source>
        <dbReference type="Proteomes" id="UP001497392"/>
    </source>
</evidence>
<gene>
    <name evidence="1" type="primary">g3393</name>
    <name evidence="1" type="ORF">VP750_LOCUS2898</name>
</gene>
<dbReference type="InterPro" id="IPR019138">
    <property type="entry name" value="De-etiolated_protein_1_Det1"/>
</dbReference>
<evidence type="ECO:0000313" key="1">
    <source>
        <dbReference type="EMBL" id="CAL5221239.1"/>
    </source>
</evidence>
<sequence>MQLELNTGTVVDRYTIEDDCVDLTANHGAYLFDDMLAVLAVYTQEVHLLQILPSGRFIVLQHLGKHCWEDDNMVLSEQAHAEARWRRSQGLAMEELVHQSPGNSAAPFLERPVMFPPAPLQRAATAEDPIELPAGGDLQQGALAVLPILPEPAAGQPIILPLLAQAGLARADSAALSTPGVGPEDHMMIEGIKHRILAYLFKAHSLDGPSSDAVRKFFYDFQDYTDLIIWKAYFLVAYDWQRGKVLSFMDSQSEDMLMLYLRLTSWFHDGCMSSTWARHVTPCPFAFWCPGEQSTLRTYVPQQAAKRLMAGIPTSSHRLSLSPYLDAKLFMYDERLIEADLRLRTYSEQALKFTSLAHPKACRFKVQPIAPPTNPYQSTSRHLKQVVAYEFHPVEPLKSVHGAVGWFDGGGPPRLSTRQKCQGGALTKA</sequence>
<protein>
    <submittedName>
        <fullName evidence="1">G3393 protein</fullName>
    </submittedName>
</protein>
<dbReference type="EMBL" id="CAXHTA020000005">
    <property type="protein sequence ID" value="CAL5221239.1"/>
    <property type="molecule type" value="Genomic_DNA"/>
</dbReference>
<accession>A0ABP1FR41</accession>
<proteinExistence type="predicted"/>
<dbReference type="PANTHER" id="PTHR13374">
    <property type="entry name" value="DET1 HOMOLOG DE-ETIOLATED-1 HOMOLOG"/>
    <property type="match status" value="1"/>
</dbReference>
<dbReference type="Pfam" id="PF09737">
    <property type="entry name" value="Det1"/>
    <property type="match status" value="2"/>
</dbReference>
<keyword evidence="2" id="KW-1185">Reference proteome</keyword>
<name>A0ABP1FR41_9CHLO</name>